<proteinExistence type="predicted"/>
<gene>
    <name evidence="1" type="ORF">ENJ85_05135</name>
</gene>
<protein>
    <submittedName>
        <fullName evidence="1">Uncharacterized protein</fullName>
    </submittedName>
</protein>
<comment type="caution">
    <text evidence="1">The sequence shown here is derived from an EMBL/GenBank/DDBJ whole genome shotgun (WGS) entry which is preliminary data.</text>
</comment>
<evidence type="ECO:0000313" key="1">
    <source>
        <dbReference type="EMBL" id="HHO58541.1"/>
    </source>
</evidence>
<sequence>MSTPLSSIPDRWAEADAASVHALRGDHDLERVGPLLLLLGCDGSWYPLDLDEPEHPRPEEAA</sequence>
<name>A0A7C5STM6_9DEIN</name>
<accession>A0A7C5STM6</accession>
<dbReference type="EMBL" id="DRNZ01000309">
    <property type="protein sequence ID" value="HHO58541.1"/>
    <property type="molecule type" value="Genomic_DNA"/>
</dbReference>
<reference evidence="1" key="1">
    <citation type="journal article" date="2020" name="mSystems">
        <title>Genome- and Community-Level Interaction Insights into Carbon Utilization and Element Cycling Functions of Hydrothermarchaeota in Hydrothermal Sediment.</title>
        <authorList>
            <person name="Zhou Z."/>
            <person name="Liu Y."/>
            <person name="Xu W."/>
            <person name="Pan J."/>
            <person name="Luo Z.H."/>
            <person name="Li M."/>
        </authorList>
    </citation>
    <scope>NUCLEOTIDE SEQUENCE [LARGE SCALE GENOMIC DNA]</scope>
    <source>
        <strain evidence="1">HyVt-523</strain>
    </source>
</reference>
<organism evidence="1">
    <name type="scientific">Oceanithermus profundus</name>
    <dbReference type="NCBI Taxonomy" id="187137"/>
    <lineage>
        <taxon>Bacteria</taxon>
        <taxon>Thermotogati</taxon>
        <taxon>Deinococcota</taxon>
        <taxon>Deinococci</taxon>
        <taxon>Thermales</taxon>
        <taxon>Thermaceae</taxon>
        <taxon>Oceanithermus</taxon>
    </lineage>
</organism>
<dbReference type="AlphaFoldDB" id="A0A7C5STM6"/>
<dbReference type="Proteomes" id="UP000886105">
    <property type="component" value="Unassembled WGS sequence"/>
</dbReference>